<dbReference type="SUPFAM" id="SSF52283">
    <property type="entry name" value="Formate/glycerate dehydrogenase catalytic domain-like"/>
    <property type="match status" value="1"/>
</dbReference>
<evidence type="ECO:0000256" key="3">
    <source>
        <dbReference type="ARBA" id="ARBA00023027"/>
    </source>
</evidence>
<dbReference type="EMBL" id="BAAAVV010000002">
    <property type="protein sequence ID" value="GAA3160086.1"/>
    <property type="molecule type" value="Genomic_DNA"/>
</dbReference>
<evidence type="ECO:0000256" key="1">
    <source>
        <dbReference type="ARBA" id="ARBA00005854"/>
    </source>
</evidence>
<evidence type="ECO:0000313" key="8">
    <source>
        <dbReference type="Proteomes" id="UP001499924"/>
    </source>
</evidence>
<name>A0ABP6NWK5_9ACTN</name>
<dbReference type="InterPro" id="IPR029753">
    <property type="entry name" value="D-isomer_DH_CS"/>
</dbReference>
<dbReference type="Proteomes" id="UP001499924">
    <property type="component" value="Unassembled WGS sequence"/>
</dbReference>
<dbReference type="InterPro" id="IPR006139">
    <property type="entry name" value="D-isomer_2_OHA_DH_cat_dom"/>
</dbReference>
<dbReference type="InterPro" id="IPR050223">
    <property type="entry name" value="D-isomer_2-hydroxyacid_DH"/>
</dbReference>
<dbReference type="Pfam" id="PF02826">
    <property type="entry name" value="2-Hacid_dh_C"/>
    <property type="match status" value="1"/>
</dbReference>
<feature type="domain" description="D-isomer specific 2-hydroxyacid dehydrogenase catalytic" evidence="5">
    <location>
        <begin position="14"/>
        <end position="320"/>
    </location>
</feature>
<organism evidence="7 8">
    <name type="scientific">Blastococcus jejuensis</name>
    <dbReference type="NCBI Taxonomy" id="351224"/>
    <lineage>
        <taxon>Bacteria</taxon>
        <taxon>Bacillati</taxon>
        <taxon>Actinomycetota</taxon>
        <taxon>Actinomycetes</taxon>
        <taxon>Geodermatophilales</taxon>
        <taxon>Geodermatophilaceae</taxon>
        <taxon>Blastococcus</taxon>
    </lineage>
</organism>
<dbReference type="PANTHER" id="PTHR10996:SF178">
    <property type="entry name" value="2-HYDROXYACID DEHYDROGENASE YGL185C-RELATED"/>
    <property type="match status" value="1"/>
</dbReference>
<comment type="caution">
    <text evidence="7">The sequence shown here is derived from an EMBL/GenBank/DDBJ whole genome shotgun (WGS) entry which is preliminary data.</text>
</comment>
<dbReference type="InterPro" id="IPR006140">
    <property type="entry name" value="D-isomer_DH_NAD-bd"/>
</dbReference>
<dbReference type="PROSITE" id="PS00670">
    <property type="entry name" value="D_2_HYDROXYACID_DH_2"/>
    <property type="match status" value="1"/>
</dbReference>
<proteinExistence type="inferred from homology"/>
<evidence type="ECO:0000313" key="7">
    <source>
        <dbReference type="EMBL" id="GAA3160086.1"/>
    </source>
</evidence>
<accession>A0ABP6NWK5</accession>
<sequence length="321" mass="33270">MGHLYLSRELTDGAMAAVRSLGVPVVVHDDPDRPPAREQLLADVRGASALITLLTERVDGEVLDAAGSDLRIVANCAVGYDNVDVAAARARGVVVTNTPGVLDEATADVAFGLVLATSRRLVEADRFVRSGADWIWGPRLFVGLDVSAGATLGIVGLGRIGMAVARRAAAFGMRILATGSRATSDEAAGYGVEAADLDRLLAESDVVTLHCPLTPETRHLIGAEQLAAMKPTALLVNTARGPIVDEAALADALARGVIAGAGLDVYEDEPRVHPGLLGRDDVVLLPHIASAGEATRDAMGRLAVENVRAVLAGEPPRTPVG</sequence>
<feature type="domain" description="D-isomer specific 2-hydroxyacid dehydrogenase NAD-binding" evidence="6">
    <location>
        <begin position="111"/>
        <end position="289"/>
    </location>
</feature>
<keyword evidence="8" id="KW-1185">Reference proteome</keyword>
<keyword evidence="2 4" id="KW-0560">Oxidoreductase</keyword>
<evidence type="ECO:0000256" key="2">
    <source>
        <dbReference type="ARBA" id="ARBA00023002"/>
    </source>
</evidence>
<dbReference type="Pfam" id="PF00389">
    <property type="entry name" value="2-Hacid_dh"/>
    <property type="match status" value="1"/>
</dbReference>
<evidence type="ECO:0000259" key="5">
    <source>
        <dbReference type="Pfam" id="PF00389"/>
    </source>
</evidence>
<evidence type="ECO:0000256" key="4">
    <source>
        <dbReference type="RuleBase" id="RU003719"/>
    </source>
</evidence>
<comment type="similarity">
    <text evidence="1 4">Belongs to the D-isomer specific 2-hydroxyacid dehydrogenase family.</text>
</comment>
<dbReference type="Gene3D" id="3.40.50.720">
    <property type="entry name" value="NAD(P)-binding Rossmann-like Domain"/>
    <property type="match status" value="2"/>
</dbReference>
<dbReference type="SUPFAM" id="SSF51735">
    <property type="entry name" value="NAD(P)-binding Rossmann-fold domains"/>
    <property type="match status" value="1"/>
</dbReference>
<dbReference type="CDD" id="cd05301">
    <property type="entry name" value="GDH"/>
    <property type="match status" value="1"/>
</dbReference>
<dbReference type="PROSITE" id="PS00671">
    <property type="entry name" value="D_2_HYDROXYACID_DH_3"/>
    <property type="match status" value="1"/>
</dbReference>
<protein>
    <submittedName>
        <fullName evidence="7">D-glycerate dehydrogenase</fullName>
    </submittedName>
</protein>
<reference evidence="8" key="1">
    <citation type="journal article" date="2019" name="Int. J. Syst. Evol. Microbiol.">
        <title>The Global Catalogue of Microorganisms (GCM) 10K type strain sequencing project: providing services to taxonomists for standard genome sequencing and annotation.</title>
        <authorList>
            <consortium name="The Broad Institute Genomics Platform"/>
            <consortium name="The Broad Institute Genome Sequencing Center for Infectious Disease"/>
            <person name="Wu L."/>
            <person name="Ma J."/>
        </authorList>
    </citation>
    <scope>NUCLEOTIDE SEQUENCE [LARGE SCALE GENOMIC DNA]</scope>
    <source>
        <strain evidence="8">JCM 15614</strain>
    </source>
</reference>
<keyword evidence="3" id="KW-0520">NAD</keyword>
<dbReference type="PANTHER" id="PTHR10996">
    <property type="entry name" value="2-HYDROXYACID DEHYDROGENASE-RELATED"/>
    <property type="match status" value="1"/>
</dbReference>
<dbReference type="InterPro" id="IPR036291">
    <property type="entry name" value="NAD(P)-bd_dom_sf"/>
</dbReference>
<dbReference type="RefSeq" id="WP_344687436.1">
    <property type="nucleotide sequence ID" value="NZ_BAAAVV010000002.1"/>
</dbReference>
<evidence type="ECO:0000259" key="6">
    <source>
        <dbReference type="Pfam" id="PF02826"/>
    </source>
</evidence>
<gene>
    <name evidence="7" type="ORF">GCM10010531_09440</name>
</gene>